<accession>A0AAN8JYT8</accession>
<protein>
    <submittedName>
        <fullName evidence="1">Uncharacterized protein</fullName>
    </submittedName>
</protein>
<dbReference type="EMBL" id="JAZGQO010000007">
    <property type="protein sequence ID" value="KAK6183198.1"/>
    <property type="molecule type" value="Genomic_DNA"/>
</dbReference>
<keyword evidence="2" id="KW-1185">Reference proteome</keyword>
<evidence type="ECO:0000313" key="1">
    <source>
        <dbReference type="EMBL" id="KAK6183198.1"/>
    </source>
</evidence>
<proteinExistence type="predicted"/>
<gene>
    <name evidence="1" type="ORF">SNE40_010725</name>
</gene>
<evidence type="ECO:0000313" key="2">
    <source>
        <dbReference type="Proteomes" id="UP001347796"/>
    </source>
</evidence>
<reference evidence="1 2" key="1">
    <citation type="submission" date="2024-01" db="EMBL/GenBank/DDBJ databases">
        <title>The genome of the rayed Mediterranean limpet Patella caerulea (Linnaeus, 1758).</title>
        <authorList>
            <person name="Anh-Thu Weber A."/>
            <person name="Halstead-Nussloch G."/>
        </authorList>
    </citation>
    <scope>NUCLEOTIDE SEQUENCE [LARGE SCALE GENOMIC DNA]</scope>
    <source>
        <strain evidence="1">AATW-2023a</strain>
        <tissue evidence="1">Whole specimen</tissue>
    </source>
</reference>
<name>A0AAN8JYT8_PATCE</name>
<dbReference type="Proteomes" id="UP001347796">
    <property type="component" value="Unassembled WGS sequence"/>
</dbReference>
<sequence>MPAEVMTKSNQRQGASFSQLEPKCRRLSSLVSDIGPCQVKTNLLDKTLAARLRKDDLQKSALGIGLGDPEKSLLHLASLNKERNTFISLRGEPRLDSRAREERANLIRERLNRQRDWERLTHPDLHSNAHLPDIDTNSVRSESVVSKLSTKSVPVSFTYGESDDHIGVVKRGGIFQPIQFYTPSRYQHRVAESPFKKPIIDYESIILPPPGCISTEESKSKRKKSGLKVTFKHFNLSDVGSCDTDTRGDDTAGCHRTSAKIPLQRRTYKSEQDSIASVGVAWDISPTGVTKPTSNTIGQISRDLHPVTSGLNKAGTSVKKTKWRVSSCKTFNRPFMPLARYHLNRKKIC</sequence>
<dbReference type="AlphaFoldDB" id="A0AAN8JYT8"/>
<comment type="caution">
    <text evidence="1">The sequence shown here is derived from an EMBL/GenBank/DDBJ whole genome shotgun (WGS) entry which is preliminary data.</text>
</comment>
<organism evidence="1 2">
    <name type="scientific">Patella caerulea</name>
    <name type="common">Rayed Mediterranean limpet</name>
    <dbReference type="NCBI Taxonomy" id="87958"/>
    <lineage>
        <taxon>Eukaryota</taxon>
        <taxon>Metazoa</taxon>
        <taxon>Spiralia</taxon>
        <taxon>Lophotrochozoa</taxon>
        <taxon>Mollusca</taxon>
        <taxon>Gastropoda</taxon>
        <taxon>Patellogastropoda</taxon>
        <taxon>Patelloidea</taxon>
        <taxon>Patellidae</taxon>
        <taxon>Patella</taxon>
    </lineage>
</organism>